<dbReference type="Proteomes" id="UP000293342">
    <property type="component" value="Unassembled WGS sequence"/>
</dbReference>
<organism evidence="10 11">
    <name type="scientific">Kribbella capetownensis</name>
    <dbReference type="NCBI Taxonomy" id="1572659"/>
    <lineage>
        <taxon>Bacteria</taxon>
        <taxon>Bacillati</taxon>
        <taxon>Actinomycetota</taxon>
        <taxon>Actinomycetes</taxon>
        <taxon>Propionibacteriales</taxon>
        <taxon>Kribbellaceae</taxon>
        <taxon>Kribbella</taxon>
    </lineage>
</organism>
<keyword evidence="7 8" id="KW-0472">Membrane</keyword>
<dbReference type="CDD" id="cd06261">
    <property type="entry name" value="TM_PBP2"/>
    <property type="match status" value="1"/>
</dbReference>
<feature type="transmembrane region" description="Helical" evidence="8">
    <location>
        <begin position="132"/>
        <end position="154"/>
    </location>
</feature>
<dbReference type="PANTHER" id="PTHR43848">
    <property type="entry name" value="PUTRESCINE TRANSPORT SYSTEM PERMEASE PROTEIN POTI"/>
    <property type="match status" value="1"/>
</dbReference>
<dbReference type="Pfam" id="PF00528">
    <property type="entry name" value="BPD_transp_1"/>
    <property type="match status" value="1"/>
</dbReference>
<keyword evidence="5 8" id="KW-0812">Transmembrane</keyword>
<reference evidence="10 11" key="1">
    <citation type="submission" date="2019-02" db="EMBL/GenBank/DDBJ databases">
        <title>Kribbella capetownensis sp. nov. and Kribbella speibonae sp. nov., isolated from soil.</title>
        <authorList>
            <person name="Curtis S.M."/>
            <person name="Norton I."/>
            <person name="Everest G.J."/>
            <person name="Meyers P.R."/>
        </authorList>
    </citation>
    <scope>NUCLEOTIDE SEQUENCE [LARGE SCALE GENOMIC DNA]</scope>
    <source>
        <strain evidence="10 11">YM53</strain>
    </source>
</reference>
<evidence type="ECO:0000256" key="6">
    <source>
        <dbReference type="ARBA" id="ARBA00022989"/>
    </source>
</evidence>
<evidence type="ECO:0000256" key="8">
    <source>
        <dbReference type="RuleBase" id="RU363032"/>
    </source>
</evidence>
<protein>
    <submittedName>
        <fullName evidence="10">ABC transporter permease</fullName>
    </submittedName>
</protein>
<gene>
    <name evidence="10" type="ORF">E0H75_32365</name>
</gene>
<dbReference type="AlphaFoldDB" id="A0A4R0JK59"/>
<dbReference type="RefSeq" id="WP_131517495.1">
    <property type="nucleotide sequence ID" value="NZ_SJKD01000008.1"/>
</dbReference>
<keyword evidence="3 8" id="KW-0813">Transport</keyword>
<proteinExistence type="inferred from homology"/>
<keyword evidence="4" id="KW-1003">Cell membrane</keyword>
<dbReference type="OrthoDB" id="6496035at2"/>
<comment type="subcellular location">
    <subcellularLocation>
        <location evidence="1 8">Cell membrane</location>
        <topology evidence="1 8">Multi-pass membrane protein</topology>
    </subcellularLocation>
</comment>
<dbReference type="InterPro" id="IPR000515">
    <property type="entry name" value="MetI-like"/>
</dbReference>
<evidence type="ECO:0000313" key="11">
    <source>
        <dbReference type="Proteomes" id="UP000293342"/>
    </source>
</evidence>
<name>A0A4R0JK59_9ACTN</name>
<comment type="similarity">
    <text evidence="2">Belongs to the binding-protein-dependent transport system permease family. CysTW subfamily.</text>
</comment>
<evidence type="ECO:0000256" key="2">
    <source>
        <dbReference type="ARBA" id="ARBA00007069"/>
    </source>
</evidence>
<evidence type="ECO:0000256" key="5">
    <source>
        <dbReference type="ARBA" id="ARBA00022692"/>
    </source>
</evidence>
<evidence type="ECO:0000313" key="10">
    <source>
        <dbReference type="EMBL" id="TCC45196.1"/>
    </source>
</evidence>
<dbReference type="InterPro" id="IPR035906">
    <property type="entry name" value="MetI-like_sf"/>
</dbReference>
<sequence length="269" mass="29171">MTISGPTRMVLRILTIVILAIIYIPLLLVLVNSFNVNKTFAWPPRDFTLEWWRRAAESQGALDALWVSVRVGLVATVIALVLGTMIAFALQRFSFYGRDSVSLLVILPIALPGIVTGIALNNAFRTIFGFELGFGTIVIAHATFCIVTVFNNVIARLRRTGVHLEQASADLGASGFTTFRLVTFPLIRSALLAGGLLAFALSFDEIIVTTFTAGANQQTLPIWIFNNLFRPNQAPIVNVVAAALIVFSVIPVWLAQKLSGDAESLGAGR</sequence>
<evidence type="ECO:0000256" key="4">
    <source>
        <dbReference type="ARBA" id="ARBA00022475"/>
    </source>
</evidence>
<evidence type="ECO:0000256" key="1">
    <source>
        <dbReference type="ARBA" id="ARBA00004651"/>
    </source>
</evidence>
<evidence type="ECO:0000259" key="9">
    <source>
        <dbReference type="PROSITE" id="PS50928"/>
    </source>
</evidence>
<feature type="transmembrane region" description="Helical" evidence="8">
    <location>
        <begin position="12"/>
        <end position="34"/>
    </location>
</feature>
<dbReference type="GO" id="GO:0055085">
    <property type="term" value="P:transmembrane transport"/>
    <property type="evidence" value="ECO:0007669"/>
    <property type="project" value="InterPro"/>
</dbReference>
<dbReference type="GO" id="GO:0005886">
    <property type="term" value="C:plasma membrane"/>
    <property type="evidence" value="ECO:0007669"/>
    <property type="project" value="UniProtKB-SubCell"/>
</dbReference>
<accession>A0A4R0JK59</accession>
<dbReference type="SUPFAM" id="SSF161098">
    <property type="entry name" value="MetI-like"/>
    <property type="match status" value="1"/>
</dbReference>
<evidence type="ECO:0000256" key="3">
    <source>
        <dbReference type="ARBA" id="ARBA00022448"/>
    </source>
</evidence>
<dbReference type="EMBL" id="SJKD01000008">
    <property type="protein sequence ID" value="TCC45196.1"/>
    <property type="molecule type" value="Genomic_DNA"/>
</dbReference>
<comment type="caution">
    <text evidence="10">The sequence shown here is derived from an EMBL/GenBank/DDBJ whole genome shotgun (WGS) entry which is preliminary data.</text>
</comment>
<feature type="transmembrane region" description="Helical" evidence="8">
    <location>
        <begin position="64"/>
        <end position="89"/>
    </location>
</feature>
<feature type="domain" description="ABC transmembrane type-1" evidence="9">
    <location>
        <begin position="65"/>
        <end position="255"/>
    </location>
</feature>
<keyword evidence="6 8" id="KW-1133">Transmembrane helix</keyword>
<feature type="transmembrane region" description="Helical" evidence="8">
    <location>
        <begin position="235"/>
        <end position="255"/>
    </location>
</feature>
<dbReference type="InterPro" id="IPR051789">
    <property type="entry name" value="Bact_Polyamine_Transport"/>
</dbReference>
<dbReference type="PANTHER" id="PTHR43848:SF2">
    <property type="entry name" value="PUTRESCINE TRANSPORT SYSTEM PERMEASE PROTEIN POTI"/>
    <property type="match status" value="1"/>
</dbReference>
<dbReference type="PROSITE" id="PS50928">
    <property type="entry name" value="ABC_TM1"/>
    <property type="match status" value="1"/>
</dbReference>
<feature type="transmembrane region" description="Helical" evidence="8">
    <location>
        <begin position="101"/>
        <end position="120"/>
    </location>
</feature>
<dbReference type="Gene3D" id="1.10.3720.10">
    <property type="entry name" value="MetI-like"/>
    <property type="match status" value="1"/>
</dbReference>
<keyword evidence="11" id="KW-1185">Reference proteome</keyword>
<evidence type="ECO:0000256" key="7">
    <source>
        <dbReference type="ARBA" id="ARBA00023136"/>
    </source>
</evidence>
<feature type="transmembrane region" description="Helical" evidence="8">
    <location>
        <begin position="190"/>
        <end position="215"/>
    </location>
</feature>